<dbReference type="PANTHER" id="PTHR10682:SF10">
    <property type="entry name" value="POLYNUCLEOTIDE ADENYLYLTRANSFERASE"/>
    <property type="match status" value="1"/>
</dbReference>
<dbReference type="GO" id="GO:0046872">
    <property type="term" value="F:metal ion binding"/>
    <property type="evidence" value="ECO:0007669"/>
    <property type="project" value="UniProtKB-KW"/>
</dbReference>
<evidence type="ECO:0000256" key="16">
    <source>
        <dbReference type="SAM" id="MobiDB-lite"/>
    </source>
</evidence>
<evidence type="ECO:0000256" key="14">
    <source>
        <dbReference type="PIRSR" id="PIRSR018425-1"/>
    </source>
</evidence>
<keyword evidence="4 13" id="KW-0507">mRNA processing</keyword>
<keyword evidence="10" id="KW-0694">RNA-binding</keyword>
<evidence type="ECO:0000256" key="5">
    <source>
        <dbReference type="ARBA" id="ARBA00022679"/>
    </source>
</evidence>
<dbReference type="CDD" id="cd05402">
    <property type="entry name" value="NT_PAP_TUTase"/>
    <property type="match status" value="1"/>
</dbReference>
<dbReference type="FunFam" id="1.10.1410.10:FF:000001">
    <property type="entry name" value="Putative poly(A) polymerase gamma"/>
    <property type="match status" value="1"/>
</dbReference>
<comment type="subcellular location">
    <subcellularLocation>
        <location evidence="2 13">Nucleus</location>
    </subcellularLocation>
</comment>
<evidence type="ECO:0000256" key="12">
    <source>
        <dbReference type="ARBA" id="ARBA00023242"/>
    </source>
</evidence>
<evidence type="ECO:0000256" key="2">
    <source>
        <dbReference type="ARBA" id="ARBA00004123"/>
    </source>
</evidence>
<dbReference type="Proteomes" id="UP000326924">
    <property type="component" value="Unassembled WGS sequence"/>
</dbReference>
<evidence type="ECO:0000256" key="13">
    <source>
        <dbReference type="PIRNR" id="PIRNR018425"/>
    </source>
</evidence>
<feature type="domain" description="Poly(A) polymerase nucleotidyltransferase" evidence="19">
    <location>
        <begin position="9"/>
        <end position="204"/>
    </location>
</feature>
<dbReference type="GO" id="GO:0005524">
    <property type="term" value="F:ATP binding"/>
    <property type="evidence" value="ECO:0007669"/>
    <property type="project" value="UniProtKB-UniRule"/>
</dbReference>
<feature type="binding site" evidence="14">
    <location>
        <begin position="88"/>
        <end position="90"/>
    </location>
    <ligand>
        <name>ATP</name>
        <dbReference type="ChEBI" id="CHEBI:30616"/>
    </ligand>
</feature>
<accession>A0A5J5EPR0</accession>
<dbReference type="Pfam" id="PF20750">
    <property type="entry name" value="PAP_NTPase"/>
    <property type="match status" value="1"/>
</dbReference>
<evidence type="ECO:0000256" key="9">
    <source>
        <dbReference type="ARBA" id="ARBA00022842"/>
    </source>
</evidence>
<feature type="binding site" evidence="14">
    <location>
        <begin position="101"/>
        <end position="103"/>
    </location>
    <ligand>
        <name>ATP</name>
        <dbReference type="ChEBI" id="CHEBI:30616"/>
    </ligand>
</feature>
<gene>
    <name evidence="20" type="ORF">FN846DRAFT_892717</name>
</gene>
<dbReference type="InParanoid" id="A0A5J5EPR0"/>
<dbReference type="GO" id="GO:0003723">
    <property type="term" value="F:RNA binding"/>
    <property type="evidence" value="ECO:0007669"/>
    <property type="project" value="UniProtKB-UniRule"/>
</dbReference>
<feature type="binding site" evidence="15">
    <location>
        <position position="156"/>
    </location>
    <ligand>
        <name>Mg(2+)</name>
        <dbReference type="ChEBI" id="CHEBI:18420"/>
        <label>2</label>
        <note>catalytic</note>
    </ligand>
</feature>
<comment type="cofactor">
    <cofactor evidence="15">
        <name>Mg(2+)</name>
        <dbReference type="ChEBI" id="CHEBI:18420"/>
    </cofactor>
    <text evidence="15">Binds 2 magnesium ions. Also active with manganese.</text>
</comment>
<dbReference type="FunFam" id="3.30.460.10:FF:000002">
    <property type="entry name" value="Poly(A) polymerase alpha, putative"/>
    <property type="match status" value="1"/>
</dbReference>
<comment type="cofactor">
    <cofactor evidence="1">
        <name>Mn(2+)</name>
        <dbReference type="ChEBI" id="CHEBI:29035"/>
    </cofactor>
</comment>
<dbReference type="EMBL" id="VXIS01000179">
    <property type="protein sequence ID" value="KAA8898762.1"/>
    <property type="molecule type" value="Genomic_DNA"/>
</dbReference>
<dbReference type="SUPFAM" id="SSF81301">
    <property type="entry name" value="Nucleotidyltransferase"/>
    <property type="match status" value="1"/>
</dbReference>
<dbReference type="GO" id="GO:0005634">
    <property type="term" value="C:nucleus"/>
    <property type="evidence" value="ECO:0007669"/>
    <property type="project" value="UniProtKB-SubCell"/>
</dbReference>
<dbReference type="GO" id="GO:0031123">
    <property type="term" value="P:RNA 3'-end processing"/>
    <property type="evidence" value="ECO:0007669"/>
    <property type="project" value="InterPro"/>
</dbReference>
<feature type="binding site" evidence="14">
    <location>
        <position position="156"/>
    </location>
    <ligand>
        <name>ATP</name>
        <dbReference type="ChEBI" id="CHEBI:30616"/>
    </ligand>
</feature>
<proteinExistence type="inferred from homology"/>
<feature type="binding site" evidence="15">
    <location>
        <position position="101"/>
    </location>
    <ligand>
        <name>Mg(2+)</name>
        <dbReference type="ChEBI" id="CHEBI:18420"/>
        <label>2</label>
        <note>catalytic</note>
    </ligand>
</feature>
<comment type="function">
    <text evidence="13">Polymerase that creates the 3'-poly(A) tail of mRNA's.</text>
</comment>
<evidence type="ECO:0000259" key="19">
    <source>
        <dbReference type="Pfam" id="PF20750"/>
    </source>
</evidence>
<keyword evidence="12 13" id="KW-0539">Nucleus</keyword>
<dbReference type="SUPFAM" id="SSF55003">
    <property type="entry name" value="PAP/Archaeal CCA-adding enzyme, C-terminal domain"/>
    <property type="match status" value="1"/>
</dbReference>
<dbReference type="InterPro" id="IPR011068">
    <property type="entry name" value="NuclTrfase_I-like_C"/>
</dbReference>
<organism evidence="20 21">
    <name type="scientific">Sphaerosporella brunnea</name>
    <dbReference type="NCBI Taxonomy" id="1250544"/>
    <lineage>
        <taxon>Eukaryota</taxon>
        <taxon>Fungi</taxon>
        <taxon>Dikarya</taxon>
        <taxon>Ascomycota</taxon>
        <taxon>Pezizomycotina</taxon>
        <taxon>Pezizomycetes</taxon>
        <taxon>Pezizales</taxon>
        <taxon>Pyronemataceae</taxon>
        <taxon>Sphaerosporella</taxon>
    </lineage>
</organism>
<dbReference type="InterPro" id="IPR007010">
    <property type="entry name" value="PolA_pol_RNA-bd_dom"/>
</dbReference>
<dbReference type="FunCoup" id="A0A5J5EPR0">
    <property type="interactions" value="1049"/>
</dbReference>
<dbReference type="Gene3D" id="3.30.460.10">
    <property type="entry name" value="Beta Polymerase, domain 2"/>
    <property type="match status" value="1"/>
</dbReference>
<feature type="domain" description="Poly(A) polymerase RNA-binding" evidence="17">
    <location>
        <begin position="359"/>
        <end position="528"/>
    </location>
</feature>
<keyword evidence="5 13" id="KW-0808">Transferase</keyword>
<feature type="binding site" evidence="14">
    <location>
        <position position="218"/>
    </location>
    <ligand>
        <name>ATP</name>
        <dbReference type="ChEBI" id="CHEBI:30616"/>
    </ligand>
</feature>
<protein>
    <recommendedName>
        <fullName evidence="13">Poly(A) polymerase</fullName>
        <ecNumber evidence="13">2.7.7.19</ecNumber>
    </recommendedName>
</protein>
<evidence type="ECO:0000256" key="1">
    <source>
        <dbReference type="ARBA" id="ARBA00001936"/>
    </source>
</evidence>
<feature type="domain" description="Poly(A) polymerase central" evidence="18">
    <location>
        <begin position="209"/>
        <end position="356"/>
    </location>
</feature>
<keyword evidence="9 15" id="KW-0460">Magnesium</keyword>
<dbReference type="FunFam" id="3.30.70.590:FF:000003">
    <property type="entry name" value="Poly(A) polymerase"/>
    <property type="match status" value="1"/>
</dbReference>
<dbReference type="GO" id="GO:0006397">
    <property type="term" value="P:mRNA processing"/>
    <property type="evidence" value="ECO:0007669"/>
    <property type="project" value="UniProtKB-KW"/>
</dbReference>
<dbReference type="EC" id="2.7.7.19" evidence="13"/>
<name>A0A5J5EPR0_9PEZI</name>
<keyword evidence="7 13" id="KW-0547">Nucleotide-binding</keyword>
<feature type="binding site" evidence="15">
    <location>
        <position position="101"/>
    </location>
    <ligand>
        <name>Mg(2+)</name>
        <dbReference type="ChEBI" id="CHEBI:18420"/>
        <label>1</label>
        <note>catalytic</note>
    </ligand>
</feature>
<dbReference type="InterPro" id="IPR007012">
    <property type="entry name" value="PolA_pol_cen_dom"/>
</dbReference>
<evidence type="ECO:0000256" key="4">
    <source>
        <dbReference type="ARBA" id="ARBA00022664"/>
    </source>
</evidence>
<reference evidence="20 21" key="1">
    <citation type="submission" date="2019-09" db="EMBL/GenBank/DDBJ databases">
        <title>Draft genome of the ectomycorrhizal ascomycete Sphaerosporella brunnea.</title>
        <authorList>
            <consortium name="DOE Joint Genome Institute"/>
            <person name="Benucci G.M."/>
            <person name="Marozzi G."/>
            <person name="Antonielli L."/>
            <person name="Sanchez S."/>
            <person name="Marco P."/>
            <person name="Wang X."/>
            <person name="Falini L.B."/>
            <person name="Barry K."/>
            <person name="Haridas S."/>
            <person name="Lipzen A."/>
            <person name="Labutti K."/>
            <person name="Grigoriev I.V."/>
            <person name="Murat C."/>
            <person name="Martin F."/>
            <person name="Albertini E."/>
            <person name="Donnini D."/>
            <person name="Bonito G."/>
        </authorList>
    </citation>
    <scope>NUCLEOTIDE SEQUENCE [LARGE SCALE GENOMIC DNA]</scope>
    <source>
        <strain evidence="20 21">Sb_GMNB300</strain>
    </source>
</reference>
<comment type="caution">
    <text evidence="20">The sequence shown here is derived from an EMBL/GenBank/DDBJ whole genome shotgun (WGS) entry which is preliminary data.</text>
</comment>
<keyword evidence="21" id="KW-1185">Reference proteome</keyword>
<dbReference type="InterPro" id="IPR014492">
    <property type="entry name" value="PolyA_polymerase"/>
</dbReference>
<comment type="similarity">
    <text evidence="3 13">Belongs to the poly(A) polymerase family.</text>
</comment>
<evidence type="ECO:0000313" key="20">
    <source>
        <dbReference type="EMBL" id="KAA8898762.1"/>
    </source>
</evidence>
<dbReference type="SUPFAM" id="SSF81631">
    <property type="entry name" value="PAP/OAS1 substrate-binding domain"/>
    <property type="match status" value="1"/>
</dbReference>
<sequence length="592" mass="67041">MAAPTKQYGTTPPINTNPPTKEDTERNAELVEELKNQNCFEAKSESDRRVQVLEILQTLAENFVKRTCMTKGYPEHMVHNSGGKVFTFGSYRLGAYGPGSDIDTLLVAPNHISRADFFQHVPGMLLELNPPAEEVSPVPDAFVPIIKFELQSISIDLIFARVPSVNSVPRDMSLENKELLKGCDEPNLRGLNGVRLTDELLGLVPHPGNFRMALRAIKLWAKSRAIYANVMGFPGGIAWAMLVAKICQLYPMAVSAVIVSKFFIIYTKWKWPQPVLLKDILEEGGQGNGLRVWNPKIYPSDRNHLMPVITPNYPCMCSTHNITKSTKSVILREMERAHGIVNEIMTGKAGWSKLFQPHTFFTQDYRYYLRVLAAARTKDEQLKWSGLVESKLRHLVSRLELLENIQLAHPFNKGFEYEVECDTEDEAFRVARGEHLGKGIANSNPADGESEDKPDKIKVYTTSFYIGLVLDTSKAKQFDISWACQEFYDMCKTWNLYNEDAHSINVLHTRNWELPHNVFKAGETKPQKKTKVIKRKVANGTALKKRPAEEGREKGFAKNTEELRNRGETNMSHSPRTLLGTTLKELAFRTCR</sequence>
<dbReference type="Pfam" id="PF04926">
    <property type="entry name" value="PAP_RNA-bind"/>
    <property type="match status" value="1"/>
</dbReference>
<dbReference type="GO" id="GO:1990817">
    <property type="term" value="F:poly(A) RNA polymerase activity"/>
    <property type="evidence" value="ECO:0007669"/>
    <property type="project" value="UniProtKB-UniRule"/>
</dbReference>
<dbReference type="InterPro" id="IPR043519">
    <property type="entry name" value="NT_sf"/>
</dbReference>
<evidence type="ECO:0000313" key="21">
    <source>
        <dbReference type="Proteomes" id="UP000326924"/>
    </source>
</evidence>
<evidence type="ECO:0000256" key="11">
    <source>
        <dbReference type="ARBA" id="ARBA00023211"/>
    </source>
</evidence>
<dbReference type="Gene3D" id="3.30.70.590">
    <property type="entry name" value="Poly(A) polymerase predicted RNA binding domain"/>
    <property type="match status" value="1"/>
</dbReference>
<comment type="catalytic activity">
    <reaction evidence="13">
        <text>RNA(n) + ATP = RNA(n)-3'-adenine ribonucleotide + diphosphate</text>
        <dbReference type="Rhea" id="RHEA:11332"/>
        <dbReference type="Rhea" id="RHEA-COMP:14527"/>
        <dbReference type="Rhea" id="RHEA-COMP:17347"/>
        <dbReference type="ChEBI" id="CHEBI:30616"/>
        <dbReference type="ChEBI" id="CHEBI:33019"/>
        <dbReference type="ChEBI" id="CHEBI:140395"/>
        <dbReference type="ChEBI" id="CHEBI:173115"/>
        <dbReference type="EC" id="2.7.7.19"/>
    </reaction>
</comment>
<evidence type="ECO:0000256" key="3">
    <source>
        <dbReference type="ARBA" id="ARBA00010912"/>
    </source>
</evidence>
<evidence type="ECO:0000259" key="18">
    <source>
        <dbReference type="Pfam" id="PF04928"/>
    </source>
</evidence>
<evidence type="ECO:0000256" key="7">
    <source>
        <dbReference type="ARBA" id="ARBA00022741"/>
    </source>
</evidence>
<feature type="binding site" evidence="14">
    <location>
        <position position="227"/>
    </location>
    <ligand>
        <name>ATP</name>
        <dbReference type="ChEBI" id="CHEBI:30616"/>
    </ligand>
</feature>
<feature type="binding site" evidence="15">
    <location>
        <position position="103"/>
    </location>
    <ligand>
        <name>Mg(2+)</name>
        <dbReference type="ChEBI" id="CHEBI:18420"/>
        <label>1</label>
        <note>catalytic</note>
    </ligand>
</feature>
<dbReference type="Pfam" id="PF04928">
    <property type="entry name" value="PAP_central"/>
    <property type="match status" value="1"/>
</dbReference>
<keyword evidence="8 13" id="KW-0067">ATP-binding</keyword>
<feature type="binding site" evidence="15">
    <location>
        <position position="103"/>
    </location>
    <ligand>
        <name>Mg(2+)</name>
        <dbReference type="ChEBI" id="CHEBI:18420"/>
        <label>2</label>
        <note>catalytic</note>
    </ligand>
</feature>
<evidence type="ECO:0000256" key="8">
    <source>
        <dbReference type="ARBA" id="ARBA00022840"/>
    </source>
</evidence>
<dbReference type="InterPro" id="IPR048840">
    <property type="entry name" value="PolA_pol_NTPase"/>
</dbReference>
<dbReference type="Gene3D" id="1.10.1410.10">
    <property type="match status" value="1"/>
</dbReference>
<evidence type="ECO:0000256" key="6">
    <source>
        <dbReference type="ARBA" id="ARBA00022723"/>
    </source>
</evidence>
<dbReference type="PANTHER" id="PTHR10682">
    <property type="entry name" value="POLY A POLYMERASE"/>
    <property type="match status" value="1"/>
</dbReference>
<dbReference type="PIRSF" id="PIRSF018425">
    <property type="entry name" value="PolyA_polymerase"/>
    <property type="match status" value="1"/>
</dbReference>
<feature type="compositionally biased region" description="Low complexity" evidence="16">
    <location>
        <begin position="10"/>
        <end position="19"/>
    </location>
</feature>
<dbReference type="OrthoDB" id="412748at2759"/>
<evidence type="ECO:0000256" key="15">
    <source>
        <dbReference type="PIRSR" id="PIRSR018425-2"/>
    </source>
</evidence>
<evidence type="ECO:0000259" key="17">
    <source>
        <dbReference type="Pfam" id="PF04926"/>
    </source>
</evidence>
<keyword evidence="6 15" id="KW-0479">Metal-binding</keyword>
<dbReference type="AlphaFoldDB" id="A0A5J5EPR0"/>
<feature type="region of interest" description="Disordered" evidence="16">
    <location>
        <begin position="1"/>
        <end position="26"/>
    </location>
</feature>
<keyword evidence="11" id="KW-0464">Manganese</keyword>
<evidence type="ECO:0000256" key="10">
    <source>
        <dbReference type="ARBA" id="ARBA00022884"/>
    </source>
</evidence>